<evidence type="ECO:0008006" key="3">
    <source>
        <dbReference type="Google" id="ProtNLM"/>
    </source>
</evidence>
<gene>
    <name evidence="1" type="ORF">WL29_28880</name>
</gene>
<comment type="caution">
    <text evidence="1">The sequence shown here is derived from an EMBL/GenBank/DDBJ whole genome shotgun (WGS) entry which is preliminary data.</text>
</comment>
<dbReference type="EMBL" id="LPHD01000079">
    <property type="protein sequence ID" value="KWA81667.1"/>
    <property type="molecule type" value="Genomic_DNA"/>
</dbReference>
<evidence type="ECO:0000313" key="2">
    <source>
        <dbReference type="Proteomes" id="UP000060630"/>
    </source>
</evidence>
<dbReference type="RefSeq" id="WP_157657841.1">
    <property type="nucleotide sequence ID" value="NZ_LPHD01000079.1"/>
</dbReference>
<accession>A0A106Q8P4</accession>
<proteinExistence type="predicted"/>
<protein>
    <recommendedName>
        <fullName evidence="3">CHAT domain-containing protein</fullName>
    </recommendedName>
</protein>
<reference evidence="1 2" key="1">
    <citation type="submission" date="2015-11" db="EMBL/GenBank/DDBJ databases">
        <title>Expanding the genomic diversity of Burkholderia species for the development of highly accurate diagnostics.</title>
        <authorList>
            <person name="Sahl J."/>
            <person name="Keim P."/>
            <person name="Wagner D."/>
        </authorList>
    </citation>
    <scope>NUCLEOTIDE SEQUENCE [LARGE SCALE GENOMIC DNA]</scope>
    <source>
        <strain evidence="1 2">MSMB2087WGS</strain>
    </source>
</reference>
<organism evidence="1 2">
    <name type="scientific">Burkholderia ubonensis</name>
    <dbReference type="NCBI Taxonomy" id="101571"/>
    <lineage>
        <taxon>Bacteria</taxon>
        <taxon>Pseudomonadati</taxon>
        <taxon>Pseudomonadota</taxon>
        <taxon>Betaproteobacteria</taxon>
        <taxon>Burkholderiales</taxon>
        <taxon>Burkholderiaceae</taxon>
        <taxon>Burkholderia</taxon>
        <taxon>Burkholderia cepacia complex</taxon>
    </lineage>
</organism>
<sequence>MSLKHRDIDTFTSHAMGGATSLETTLESVSYQDFAKIFAGKLKNRRLFVSACSAGNEMFAEMVGSRNDDVISIAAPSTDIRFDHAVAFWTSLYVKTFSLNSNSMNSARIIEVARPLVALFSAPLHFSRRKKTAWVHEVIDGKA</sequence>
<evidence type="ECO:0000313" key="1">
    <source>
        <dbReference type="EMBL" id="KWA81667.1"/>
    </source>
</evidence>
<dbReference type="AlphaFoldDB" id="A0A106Q8P4"/>
<name>A0A106Q8P4_9BURK</name>
<dbReference type="Proteomes" id="UP000060630">
    <property type="component" value="Unassembled WGS sequence"/>
</dbReference>